<dbReference type="InterPro" id="IPR036291">
    <property type="entry name" value="NAD(P)-bd_dom_sf"/>
</dbReference>
<accession>A0ABY2H311</accession>
<keyword evidence="2" id="KW-0560">Oxidoreductase</keyword>
<dbReference type="RefSeq" id="XP_073557981.1">
    <property type="nucleotide sequence ID" value="XM_073703797.1"/>
</dbReference>
<feature type="domain" description="NmrA-like" evidence="3">
    <location>
        <begin position="61"/>
        <end position="129"/>
    </location>
</feature>
<gene>
    <name evidence="4" type="ORF">CCMA1212_006585</name>
</gene>
<dbReference type="InterPro" id="IPR008030">
    <property type="entry name" value="NmrA-like"/>
</dbReference>
<name>A0ABY2H311_9HYPO</name>
<evidence type="ECO:0000259" key="3">
    <source>
        <dbReference type="Pfam" id="PF05368"/>
    </source>
</evidence>
<dbReference type="PANTHER" id="PTHR47706:SF9">
    <property type="entry name" value="NMRA-LIKE DOMAIN-CONTAINING PROTEIN-RELATED"/>
    <property type="match status" value="1"/>
</dbReference>
<dbReference type="Proteomes" id="UP001642720">
    <property type="component" value="Unassembled WGS sequence"/>
</dbReference>
<dbReference type="SUPFAM" id="SSF51735">
    <property type="entry name" value="NAD(P)-binding Rossmann-fold domains"/>
    <property type="match status" value="1"/>
</dbReference>
<dbReference type="Gene3D" id="3.40.50.720">
    <property type="entry name" value="NAD(P)-binding Rossmann-like Domain"/>
    <property type="match status" value="1"/>
</dbReference>
<comment type="caution">
    <text evidence="4">The sequence shown here is derived from an EMBL/GenBank/DDBJ whole genome shotgun (WGS) entry which is preliminary data.</text>
</comment>
<evidence type="ECO:0000313" key="5">
    <source>
        <dbReference type="Proteomes" id="UP001642720"/>
    </source>
</evidence>
<dbReference type="PANTHER" id="PTHR47706">
    <property type="entry name" value="NMRA-LIKE FAMILY PROTEIN"/>
    <property type="match status" value="1"/>
</dbReference>
<sequence length="329" mass="36600">MSRFDTIKIQYLKQFSPCLMMASESVIKKIVWYGADRLGTQILPRVVATNKPFEYKIRMPEGIPIVQVDLKDDKSLVKVLTGADAVVVFTHFVPVGELDIIKIALINAAIEAKVKLFVPSEWAPDTAGGNGATLERIGPNTLPPSPAVAPKRAVHNYLMCRSAESKIDFVSLHVGNLLLNLNAFSPMDLNKRTDFLGDGRYGLISVSSLDTLAKGVDGLLTRYPKVKNSFYICDGEATLQRIVQRFEEASEPKELWGITSFSIAERKKIADENMRNGIFTVLTVPFTAGLTVWQKPDNERLGLKPPSDERAQKTVDELIQRFMARGYII</sequence>
<dbReference type="Pfam" id="PF05368">
    <property type="entry name" value="NmrA"/>
    <property type="match status" value="1"/>
</dbReference>
<keyword evidence="1" id="KW-0521">NADP</keyword>
<evidence type="ECO:0000256" key="2">
    <source>
        <dbReference type="ARBA" id="ARBA00023002"/>
    </source>
</evidence>
<evidence type="ECO:0000256" key="1">
    <source>
        <dbReference type="ARBA" id="ARBA00022857"/>
    </source>
</evidence>
<protein>
    <recommendedName>
        <fullName evidence="3">NmrA-like domain-containing protein</fullName>
    </recommendedName>
</protein>
<dbReference type="InterPro" id="IPR051609">
    <property type="entry name" value="NmrA/Isoflavone_reductase-like"/>
</dbReference>
<reference evidence="4 5" key="1">
    <citation type="submission" date="2018-01" db="EMBL/GenBank/DDBJ databases">
        <title>Genome characterization of the sugarcane-associated fungus Trichoderma ghanense CCMA-1212 and their application in lignocelulose bioconversion.</title>
        <authorList>
            <person name="Steindorff A.S."/>
            <person name="Mendes T.D."/>
            <person name="Vilela E.S.D."/>
            <person name="Rodrigues D.S."/>
            <person name="Formighieri E.F."/>
            <person name="Melo I.S."/>
            <person name="Favaro L.C.L."/>
        </authorList>
    </citation>
    <scope>NUCLEOTIDE SEQUENCE [LARGE SCALE GENOMIC DNA]</scope>
    <source>
        <strain evidence="4 5">CCMA-1212</strain>
    </source>
</reference>
<evidence type="ECO:0000313" key="4">
    <source>
        <dbReference type="EMBL" id="TFB01780.1"/>
    </source>
</evidence>
<proteinExistence type="predicted"/>
<dbReference type="GeneID" id="300578247"/>
<organism evidence="4 5">
    <name type="scientific">Trichoderma ghanense</name>
    <dbReference type="NCBI Taxonomy" id="65468"/>
    <lineage>
        <taxon>Eukaryota</taxon>
        <taxon>Fungi</taxon>
        <taxon>Dikarya</taxon>
        <taxon>Ascomycota</taxon>
        <taxon>Pezizomycotina</taxon>
        <taxon>Sordariomycetes</taxon>
        <taxon>Hypocreomycetidae</taxon>
        <taxon>Hypocreales</taxon>
        <taxon>Hypocreaceae</taxon>
        <taxon>Trichoderma</taxon>
    </lineage>
</organism>
<keyword evidence="5" id="KW-1185">Reference proteome</keyword>
<dbReference type="EMBL" id="PPTA01000008">
    <property type="protein sequence ID" value="TFB01780.1"/>
    <property type="molecule type" value="Genomic_DNA"/>
</dbReference>